<proteinExistence type="predicted"/>
<comment type="caution">
    <text evidence="1">The sequence shown here is derived from an EMBL/GenBank/DDBJ whole genome shotgun (WGS) entry which is preliminary data.</text>
</comment>
<evidence type="ECO:0000313" key="1">
    <source>
        <dbReference type="EMBL" id="KAK6130788.1"/>
    </source>
</evidence>
<dbReference type="EMBL" id="JABTTQ020001554">
    <property type="protein sequence ID" value="KAK6130788.1"/>
    <property type="molecule type" value="Genomic_DNA"/>
</dbReference>
<accession>A0ABR0V884</accession>
<reference evidence="1 2" key="1">
    <citation type="journal article" date="2021" name="Comput. Struct. Biotechnol. J.">
        <title>De novo genome assembly of the potent medicinal plant Rehmannia glutinosa using nanopore technology.</title>
        <authorList>
            <person name="Ma L."/>
            <person name="Dong C."/>
            <person name="Song C."/>
            <person name="Wang X."/>
            <person name="Zheng X."/>
            <person name="Niu Y."/>
            <person name="Chen S."/>
            <person name="Feng W."/>
        </authorList>
    </citation>
    <scope>NUCLEOTIDE SEQUENCE [LARGE SCALE GENOMIC DNA]</scope>
    <source>
        <strain evidence="1">DH-2019</strain>
    </source>
</reference>
<gene>
    <name evidence="1" type="ORF">DH2020_035476</name>
</gene>
<dbReference type="Proteomes" id="UP001318860">
    <property type="component" value="Unassembled WGS sequence"/>
</dbReference>
<sequence>MALYTPRKLARKFTALKKNSGKILTKTHSPSPKTKRKLQVDRFIGRELESIPVDTITKRLNVDGSLTSDMLLDSMAVSRVDQLKITIEMASILIQPFTEDEVSSALKHMHLFKSPILDDDTLLFGQATLHASFLLFDVQLYEKISGPIVNVEKSRVFFIPNTPADSCQSITLLLHIPEVERHGKYLGLPMIIGNNKHQIFTSIIDRVWTRLKVGKRINYDKRVASFSFSLSHLRCRVSCLRN</sequence>
<keyword evidence="2" id="KW-1185">Reference proteome</keyword>
<evidence type="ECO:0000313" key="2">
    <source>
        <dbReference type="Proteomes" id="UP001318860"/>
    </source>
</evidence>
<organism evidence="1 2">
    <name type="scientific">Rehmannia glutinosa</name>
    <name type="common">Chinese foxglove</name>
    <dbReference type="NCBI Taxonomy" id="99300"/>
    <lineage>
        <taxon>Eukaryota</taxon>
        <taxon>Viridiplantae</taxon>
        <taxon>Streptophyta</taxon>
        <taxon>Embryophyta</taxon>
        <taxon>Tracheophyta</taxon>
        <taxon>Spermatophyta</taxon>
        <taxon>Magnoliopsida</taxon>
        <taxon>eudicotyledons</taxon>
        <taxon>Gunneridae</taxon>
        <taxon>Pentapetalae</taxon>
        <taxon>asterids</taxon>
        <taxon>lamiids</taxon>
        <taxon>Lamiales</taxon>
        <taxon>Orobanchaceae</taxon>
        <taxon>Rehmannieae</taxon>
        <taxon>Rehmannia</taxon>
    </lineage>
</organism>
<protein>
    <submittedName>
        <fullName evidence="1">Uncharacterized protein</fullName>
    </submittedName>
</protein>
<name>A0ABR0V884_REHGL</name>